<dbReference type="AlphaFoldDB" id="A0A2G8K2P2"/>
<keyword evidence="1" id="KW-0812">Transmembrane</keyword>
<accession>A0A2G8K2P2</accession>
<evidence type="ECO:0000313" key="2">
    <source>
        <dbReference type="EMBL" id="PIK42277.1"/>
    </source>
</evidence>
<keyword evidence="1" id="KW-1133">Transmembrane helix</keyword>
<keyword evidence="3" id="KW-1185">Reference proteome</keyword>
<feature type="transmembrane region" description="Helical" evidence="1">
    <location>
        <begin position="260"/>
        <end position="286"/>
    </location>
</feature>
<evidence type="ECO:0000256" key="1">
    <source>
        <dbReference type="SAM" id="Phobius"/>
    </source>
</evidence>
<keyword evidence="1" id="KW-0472">Membrane</keyword>
<sequence length="346" mass="38972">MYYFIPYYTGVSSLADNKNSPRSRTSRNSISRQLAIYYSRSAILVTSDFEPEVKPSNNLRHPASEKGDISFLTPGSKRYSTNTTFNMTYRKIGTDLVKIAVQPFVKTLLLVGSLSLSFAPVIAAVTELPQISNTLQESLQKAVLDEEQNEGCFQEPYSGRNCRAGYRKQREGENCHGRYGCCICEHGTYQPYRNQCLYCIQKTFCPDYDLVFEDYGSYTNNSRCKEKTVEYIPIGEPDNKIPTTEDDNTLISLLTKIPGWIVIFFVIPATAVAIFIPVACCWRVFCCTRLRQALLRTFRGEYGEKTTANDDVPKLVSYTMLGSSEQLRIIGQDGPITMMSAGVDIC</sequence>
<evidence type="ECO:0000313" key="3">
    <source>
        <dbReference type="Proteomes" id="UP000230750"/>
    </source>
</evidence>
<comment type="caution">
    <text evidence="2">The sequence shown here is derived from an EMBL/GenBank/DDBJ whole genome shotgun (WGS) entry which is preliminary data.</text>
</comment>
<dbReference type="Proteomes" id="UP000230750">
    <property type="component" value="Unassembled WGS sequence"/>
</dbReference>
<gene>
    <name evidence="2" type="ORF">BSL78_20867</name>
</gene>
<protein>
    <submittedName>
        <fullName evidence="2">Uncharacterized protein</fullName>
    </submittedName>
</protein>
<name>A0A2G8K2P2_STIJA</name>
<proteinExistence type="predicted"/>
<dbReference type="EMBL" id="MRZV01000946">
    <property type="protein sequence ID" value="PIK42277.1"/>
    <property type="molecule type" value="Genomic_DNA"/>
</dbReference>
<reference evidence="2 3" key="1">
    <citation type="journal article" date="2017" name="PLoS Biol.">
        <title>The sea cucumber genome provides insights into morphological evolution and visceral regeneration.</title>
        <authorList>
            <person name="Zhang X."/>
            <person name="Sun L."/>
            <person name="Yuan J."/>
            <person name="Sun Y."/>
            <person name="Gao Y."/>
            <person name="Zhang L."/>
            <person name="Li S."/>
            <person name="Dai H."/>
            <person name="Hamel J.F."/>
            <person name="Liu C."/>
            <person name="Yu Y."/>
            <person name="Liu S."/>
            <person name="Lin W."/>
            <person name="Guo K."/>
            <person name="Jin S."/>
            <person name="Xu P."/>
            <person name="Storey K.B."/>
            <person name="Huan P."/>
            <person name="Zhang T."/>
            <person name="Zhou Y."/>
            <person name="Zhang J."/>
            <person name="Lin C."/>
            <person name="Li X."/>
            <person name="Xing L."/>
            <person name="Huo D."/>
            <person name="Sun M."/>
            <person name="Wang L."/>
            <person name="Mercier A."/>
            <person name="Li F."/>
            <person name="Yang H."/>
            <person name="Xiang J."/>
        </authorList>
    </citation>
    <scope>NUCLEOTIDE SEQUENCE [LARGE SCALE GENOMIC DNA]</scope>
    <source>
        <strain evidence="2">Shaxun</strain>
        <tissue evidence="2">Muscle</tissue>
    </source>
</reference>
<organism evidence="2 3">
    <name type="scientific">Stichopus japonicus</name>
    <name type="common">Sea cucumber</name>
    <dbReference type="NCBI Taxonomy" id="307972"/>
    <lineage>
        <taxon>Eukaryota</taxon>
        <taxon>Metazoa</taxon>
        <taxon>Echinodermata</taxon>
        <taxon>Eleutherozoa</taxon>
        <taxon>Echinozoa</taxon>
        <taxon>Holothuroidea</taxon>
        <taxon>Aspidochirotacea</taxon>
        <taxon>Aspidochirotida</taxon>
        <taxon>Stichopodidae</taxon>
        <taxon>Apostichopus</taxon>
    </lineage>
</organism>